<evidence type="ECO:0000256" key="2">
    <source>
        <dbReference type="SAM" id="SignalP"/>
    </source>
</evidence>
<organism evidence="3">
    <name type="scientific">Triticum urartu</name>
    <name type="common">Red wild einkorn</name>
    <name type="synonym">Crithodium urartu</name>
    <dbReference type="NCBI Taxonomy" id="4572"/>
    <lineage>
        <taxon>Eukaryota</taxon>
        <taxon>Viridiplantae</taxon>
        <taxon>Streptophyta</taxon>
        <taxon>Embryophyta</taxon>
        <taxon>Tracheophyta</taxon>
        <taxon>Spermatophyta</taxon>
        <taxon>Magnoliopsida</taxon>
        <taxon>Liliopsida</taxon>
        <taxon>Poales</taxon>
        <taxon>Poaceae</taxon>
        <taxon>BOP clade</taxon>
        <taxon>Pooideae</taxon>
        <taxon>Triticodae</taxon>
        <taxon>Triticeae</taxon>
        <taxon>Triticinae</taxon>
        <taxon>Triticum</taxon>
    </lineage>
</organism>
<evidence type="ECO:0000313" key="3">
    <source>
        <dbReference type="EMBL" id="EMS56710.1"/>
    </source>
</evidence>
<feature type="chain" id="PRO_5009706241" evidence="2">
    <location>
        <begin position="18"/>
        <end position="170"/>
    </location>
</feature>
<feature type="region of interest" description="Disordered" evidence="1">
    <location>
        <begin position="130"/>
        <end position="170"/>
    </location>
</feature>
<sequence>MHHTVLLFVATILVVASFVSTPIASTFTVVTAGCIAATLLSARTEYQGGCAQGRRPGVENEYEDEASASNITTDAAELQPPPPVYAPMEWMLAGPSAGWLIDDPDHYFSDKELAAPPPLMYSCPGYGYGSGLPSLTPSDEDPENFNPPGYDPLPEFSSPPAAVPLDAPKP</sequence>
<protein>
    <submittedName>
        <fullName evidence="3">Uncharacterized protein</fullName>
    </submittedName>
</protein>
<proteinExistence type="predicted"/>
<reference evidence="3" key="1">
    <citation type="journal article" date="2013" name="Nature">
        <title>Draft genome of the wheat A-genome progenitor Triticum urartu.</title>
        <authorList>
            <person name="Ling H.Q."/>
            <person name="Zhao S."/>
            <person name="Liu D."/>
            <person name="Wang J."/>
            <person name="Sun H."/>
            <person name="Zhang C."/>
            <person name="Fan H."/>
            <person name="Li D."/>
            <person name="Dong L."/>
            <person name="Tao Y."/>
            <person name="Gao C."/>
            <person name="Wu H."/>
            <person name="Li Y."/>
            <person name="Cui Y."/>
            <person name="Guo X."/>
            <person name="Zheng S."/>
            <person name="Wang B."/>
            <person name="Yu K."/>
            <person name="Liang Q."/>
            <person name="Yang W."/>
            <person name="Lou X."/>
            <person name="Chen J."/>
            <person name="Feng M."/>
            <person name="Jian J."/>
            <person name="Zhang X."/>
            <person name="Luo G."/>
            <person name="Jiang Y."/>
            <person name="Liu J."/>
            <person name="Wang Z."/>
            <person name="Sha Y."/>
            <person name="Zhang B."/>
            <person name="Wu H."/>
            <person name="Tang D."/>
            <person name="Shen Q."/>
            <person name="Xue P."/>
            <person name="Zou S."/>
            <person name="Wang X."/>
            <person name="Liu X."/>
            <person name="Wang F."/>
            <person name="Yang Y."/>
            <person name="An X."/>
            <person name="Dong Z."/>
            <person name="Zhang K."/>
            <person name="Zhang X."/>
            <person name="Luo M.C."/>
            <person name="Dvorak J."/>
            <person name="Tong Y."/>
            <person name="Wang J."/>
            <person name="Yang H."/>
            <person name="Li Z."/>
            <person name="Wang D."/>
            <person name="Zhang A."/>
            <person name="Wang J."/>
        </authorList>
    </citation>
    <scope>NUCLEOTIDE SEQUENCE</scope>
</reference>
<dbReference type="EMBL" id="KD155082">
    <property type="protein sequence ID" value="EMS56710.1"/>
    <property type="molecule type" value="Genomic_DNA"/>
</dbReference>
<dbReference type="AlphaFoldDB" id="M7ZWE3"/>
<name>M7ZWE3_TRIUA</name>
<feature type="signal peptide" evidence="2">
    <location>
        <begin position="1"/>
        <end position="17"/>
    </location>
</feature>
<gene>
    <name evidence="3" type="ORF">TRIUR3_12164</name>
</gene>
<evidence type="ECO:0000256" key="1">
    <source>
        <dbReference type="SAM" id="MobiDB-lite"/>
    </source>
</evidence>
<keyword evidence="2" id="KW-0732">Signal</keyword>
<accession>M7ZWE3</accession>